<dbReference type="PROSITE" id="PS51186">
    <property type="entry name" value="GNAT"/>
    <property type="match status" value="1"/>
</dbReference>
<evidence type="ECO:0000313" key="3">
    <source>
        <dbReference type="Proteomes" id="UP000280296"/>
    </source>
</evidence>
<evidence type="ECO:0000259" key="1">
    <source>
        <dbReference type="PROSITE" id="PS51186"/>
    </source>
</evidence>
<dbReference type="AlphaFoldDB" id="A0A432MEH1"/>
<organism evidence="2 3">
    <name type="scientific">Tautonia sociabilis</name>
    <dbReference type="NCBI Taxonomy" id="2080755"/>
    <lineage>
        <taxon>Bacteria</taxon>
        <taxon>Pseudomonadati</taxon>
        <taxon>Planctomycetota</taxon>
        <taxon>Planctomycetia</taxon>
        <taxon>Isosphaerales</taxon>
        <taxon>Isosphaeraceae</taxon>
        <taxon>Tautonia</taxon>
    </lineage>
</organism>
<dbReference type="OrthoDB" id="9795206at2"/>
<comment type="caution">
    <text evidence="2">The sequence shown here is derived from an EMBL/GenBank/DDBJ whole genome shotgun (WGS) entry which is preliminary data.</text>
</comment>
<dbReference type="SUPFAM" id="SSF55729">
    <property type="entry name" value="Acyl-CoA N-acyltransferases (Nat)"/>
    <property type="match status" value="1"/>
</dbReference>
<keyword evidence="3" id="KW-1185">Reference proteome</keyword>
<protein>
    <submittedName>
        <fullName evidence="2">N-acetyltransferase</fullName>
    </submittedName>
</protein>
<dbReference type="InterPro" id="IPR051531">
    <property type="entry name" value="N-acetyltransferase"/>
</dbReference>
<reference evidence="2 3" key="2">
    <citation type="submission" date="2019-01" db="EMBL/GenBank/DDBJ databases">
        <title>Tautonia sociabilis, a novel thermotolerant planctomycete of Isosphaeraceae family, isolated from a 4000 m deep subterranean habitat.</title>
        <authorList>
            <person name="Kovaleva O.L."/>
            <person name="Elcheninov A.G."/>
            <person name="Van Heerden E."/>
            <person name="Toshchakov S.V."/>
            <person name="Novikov A."/>
            <person name="Bonch-Osmolovskaya E.A."/>
            <person name="Kublanov I.V."/>
        </authorList>
    </citation>
    <scope>NUCLEOTIDE SEQUENCE [LARGE SCALE GENOMIC DNA]</scope>
    <source>
        <strain evidence="2 3">GM2012</strain>
    </source>
</reference>
<keyword evidence="2" id="KW-0808">Transferase</keyword>
<proteinExistence type="predicted"/>
<dbReference type="Gene3D" id="3.40.630.30">
    <property type="match status" value="1"/>
</dbReference>
<dbReference type="InterPro" id="IPR000182">
    <property type="entry name" value="GNAT_dom"/>
</dbReference>
<feature type="domain" description="N-acetyltransferase" evidence="1">
    <location>
        <begin position="14"/>
        <end position="172"/>
    </location>
</feature>
<dbReference type="Pfam" id="PF13302">
    <property type="entry name" value="Acetyltransf_3"/>
    <property type="match status" value="1"/>
</dbReference>
<dbReference type="PANTHER" id="PTHR43792:SF1">
    <property type="entry name" value="N-ACETYLTRANSFERASE DOMAIN-CONTAINING PROTEIN"/>
    <property type="match status" value="1"/>
</dbReference>
<evidence type="ECO:0000313" key="2">
    <source>
        <dbReference type="EMBL" id="RUL83895.1"/>
    </source>
</evidence>
<reference evidence="2 3" key="1">
    <citation type="submission" date="2018-12" db="EMBL/GenBank/DDBJ databases">
        <authorList>
            <person name="Toschakov S.V."/>
        </authorList>
    </citation>
    <scope>NUCLEOTIDE SEQUENCE [LARGE SCALE GENOMIC DNA]</scope>
    <source>
        <strain evidence="2 3">GM2012</strain>
    </source>
</reference>
<dbReference type="Proteomes" id="UP000280296">
    <property type="component" value="Unassembled WGS sequence"/>
</dbReference>
<gene>
    <name evidence="2" type="ORF">TsocGM_21455</name>
</gene>
<name>A0A432MEH1_9BACT</name>
<dbReference type="InterPro" id="IPR016181">
    <property type="entry name" value="Acyl_CoA_acyltransferase"/>
</dbReference>
<dbReference type="GO" id="GO:0016747">
    <property type="term" value="F:acyltransferase activity, transferring groups other than amino-acyl groups"/>
    <property type="evidence" value="ECO:0007669"/>
    <property type="project" value="InterPro"/>
</dbReference>
<dbReference type="PANTHER" id="PTHR43792">
    <property type="entry name" value="GNAT FAMILY, PUTATIVE (AFU_ORTHOLOGUE AFUA_3G00765)-RELATED-RELATED"/>
    <property type="match status" value="1"/>
</dbReference>
<accession>A0A432MEH1</accession>
<sequence length="184" mass="20572">MTDPRLFPLLTDRLRLDRPSMADLPDYVRMNADPRVMATLNGVKTAEETRAILARLIDHWDQFGFGWYTARDRSSGRFAGRGGLRRVAIAGRDEVEIGYGLLPDVWGLGLATELARSCARLGFEVLGLAELVSFTLPTNLASRRVLEKAGFTFDRDTEYAGLPHVLYRLTADDWRRAVSGSNRG</sequence>
<dbReference type="RefSeq" id="WP_126727511.1">
    <property type="nucleotide sequence ID" value="NZ_RYZH01000055.1"/>
</dbReference>
<dbReference type="EMBL" id="RYZH01000055">
    <property type="protein sequence ID" value="RUL83895.1"/>
    <property type="molecule type" value="Genomic_DNA"/>
</dbReference>